<evidence type="ECO:0000313" key="2">
    <source>
        <dbReference type="EMBL" id="OCB90745.1"/>
    </source>
</evidence>
<feature type="region of interest" description="Disordered" evidence="1">
    <location>
        <begin position="217"/>
        <end position="348"/>
    </location>
</feature>
<feature type="region of interest" description="Disordered" evidence="1">
    <location>
        <begin position="107"/>
        <end position="162"/>
    </location>
</feature>
<protein>
    <submittedName>
        <fullName evidence="2">Uncharacterized protein</fullName>
    </submittedName>
</protein>
<evidence type="ECO:0000313" key="3">
    <source>
        <dbReference type="Proteomes" id="UP000757232"/>
    </source>
</evidence>
<feature type="compositionally biased region" description="Basic and acidic residues" evidence="1">
    <location>
        <begin position="241"/>
        <end position="274"/>
    </location>
</feature>
<dbReference type="AlphaFoldDB" id="A0A9Q5I2Z4"/>
<sequence length="374" mass="41199">MSQSAKLISSPQKDAASLYLEALTHAEKLVEAQPSLEDKSSWRKWARQLINYEVHIFLLSKDPILTITVQNKTLTPRERRAPRLTKYSESSGERFLAVMKIIEATGKRLKSGDGGPSSSGESEPEETSTPRRSARRLADQSTVSDLTSEKKANDSQRANMSAPNLTDALKTINYEIPCSRCARAGIACAGKEGRACFTCRAHRQGCDLSSRAIREKMRTEGSDKEAEERGSASTAAGSRRSAMEKGKGRREASKETERELAGSEANLEAREARPRRAATFVGNTRMGSPKPITESRISSSALAQRKRRATDADLSVADSLPPGPSSSKRARSTHTVQREEHRGFNEPGLDREEVRDALLLCEAAFRQLRKALRL</sequence>
<organism evidence="2 3">
    <name type="scientific">Sanghuangporus baumii</name>
    <name type="common">Phellinus baumii</name>
    <dbReference type="NCBI Taxonomy" id="108892"/>
    <lineage>
        <taxon>Eukaryota</taxon>
        <taxon>Fungi</taxon>
        <taxon>Dikarya</taxon>
        <taxon>Basidiomycota</taxon>
        <taxon>Agaricomycotina</taxon>
        <taxon>Agaricomycetes</taxon>
        <taxon>Hymenochaetales</taxon>
        <taxon>Hymenochaetaceae</taxon>
        <taxon>Sanghuangporus</taxon>
    </lineage>
</organism>
<dbReference type="OrthoDB" id="10487416at2759"/>
<dbReference type="EMBL" id="LNZH02000119">
    <property type="protein sequence ID" value="OCB90745.1"/>
    <property type="molecule type" value="Genomic_DNA"/>
</dbReference>
<feature type="compositionally biased region" description="Basic and acidic residues" evidence="1">
    <location>
        <begin position="336"/>
        <end position="348"/>
    </location>
</feature>
<reference evidence="2" key="1">
    <citation type="submission" date="2016-06" db="EMBL/GenBank/DDBJ databases">
        <title>Draft Genome sequence of the fungus Inonotus baumii.</title>
        <authorList>
            <person name="Zhu H."/>
            <person name="Lin W."/>
        </authorList>
    </citation>
    <scope>NUCLEOTIDE SEQUENCE</scope>
    <source>
        <strain evidence="2">821</strain>
    </source>
</reference>
<accession>A0A9Q5I2Z4</accession>
<evidence type="ECO:0000256" key="1">
    <source>
        <dbReference type="SAM" id="MobiDB-lite"/>
    </source>
</evidence>
<name>A0A9Q5I2Z4_SANBA</name>
<feature type="compositionally biased region" description="Low complexity" evidence="1">
    <location>
        <begin position="231"/>
        <end position="240"/>
    </location>
</feature>
<comment type="caution">
    <text evidence="2">The sequence shown here is derived from an EMBL/GenBank/DDBJ whole genome shotgun (WGS) entry which is preliminary data.</text>
</comment>
<dbReference type="Proteomes" id="UP000757232">
    <property type="component" value="Unassembled WGS sequence"/>
</dbReference>
<keyword evidence="3" id="KW-1185">Reference proteome</keyword>
<proteinExistence type="predicted"/>
<gene>
    <name evidence="2" type="ORF">A7U60_g2044</name>
</gene>
<feature type="compositionally biased region" description="Basic and acidic residues" evidence="1">
    <location>
        <begin position="217"/>
        <end position="230"/>
    </location>
</feature>